<dbReference type="AlphaFoldDB" id="A0A3M7Q200"/>
<protein>
    <submittedName>
        <fullName evidence="1">Uncharacterized protein</fullName>
    </submittedName>
</protein>
<reference evidence="1 2" key="1">
    <citation type="journal article" date="2018" name="Sci. Rep.">
        <title>Genomic signatures of local adaptation to the degree of environmental predictability in rotifers.</title>
        <authorList>
            <person name="Franch-Gras L."/>
            <person name="Hahn C."/>
            <person name="Garcia-Roger E.M."/>
            <person name="Carmona M.J."/>
            <person name="Serra M."/>
            <person name="Gomez A."/>
        </authorList>
    </citation>
    <scope>NUCLEOTIDE SEQUENCE [LARGE SCALE GENOMIC DNA]</scope>
    <source>
        <strain evidence="1">HYR1</strain>
    </source>
</reference>
<name>A0A3M7Q200_BRAPC</name>
<comment type="caution">
    <text evidence="1">The sequence shown here is derived from an EMBL/GenBank/DDBJ whole genome shotgun (WGS) entry which is preliminary data.</text>
</comment>
<evidence type="ECO:0000313" key="2">
    <source>
        <dbReference type="Proteomes" id="UP000276133"/>
    </source>
</evidence>
<dbReference type="EMBL" id="REGN01007708">
    <property type="protein sequence ID" value="RNA05476.1"/>
    <property type="molecule type" value="Genomic_DNA"/>
</dbReference>
<dbReference type="Proteomes" id="UP000276133">
    <property type="component" value="Unassembled WGS sequence"/>
</dbReference>
<proteinExistence type="predicted"/>
<evidence type="ECO:0000313" key="1">
    <source>
        <dbReference type="EMBL" id="RNA05476.1"/>
    </source>
</evidence>
<sequence>MSHYKAISQIYQISQSITLKSKTAQKLIKLEKTKSQNSSRKIKYSCDFITDFEIILFMLNESSQIFCIINYVPGEKITPCFTHNYFQSNIIAHDIILHNTKCFTQKYAIFEKN</sequence>
<keyword evidence="2" id="KW-1185">Reference proteome</keyword>
<accession>A0A3M7Q200</accession>
<organism evidence="1 2">
    <name type="scientific">Brachionus plicatilis</name>
    <name type="common">Marine rotifer</name>
    <name type="synonym">Brachionus muelleri</name>
    <dbReference type="NCBI Taxonomy" id="10195"/>
    <lineage>
        <taxon>Eukaryota</taxon>
        <taxon>Metazoa</taxon>
        <taxon>Spiralia</taxon>
        <taxon>Gnathifera</taxon>
        <taxon>Rotifera</taxon>
        <taxon>Eurotatoria</taxon>
        <taxon>Monogononta</taxon>
        <taxon>Pseudotrocha</taxon>
        <taxon>Ploima</taxon>
        <taxon>Brachionidae</taxon>
        <taxon>Brachionus</taxon>
    </lineage>
</organism>
<gene>
    <name evidence="1" type="ORF">BpHYR1_038158</name>
</gene>